<gene>
    <name evidence="2" type="ORF">H8F01_17125</name>
</gene>
<dbReference type="EMBL" id="CP060412">
    <property type="protein sequence ID" value="QNK00788.1"/>
    <property type="molecule type" value="Genomic_DNA"/>
</dbReference>
<evidence type="ECO:0000313" key="3">
    <source>
        <dbReference type="Proteomes" id="UP000515873"/>
    </source>
</evidence>
<accession>A0A7G8Q1Y0</accession>
<dbReference type="AlphaFoldDB" id="A0A7G8Q1Y0"/>
<protein>
    <submittedName>
        <fullName evidence="2">Uncharacterized protein</fullName>
    </submittedName>
</protein>
<keyword evidence="1" id="KW-0732">Signal</keyword>
<reference evidence="2 3" key="1">
    <citation type="submission" date="2020-08" db="EMBL/GenBank/DDBJ databases">
        <title>Dyella sp. G9 isolated from forest soil.</title>
        <authorList>
            <person name="Fu J."/>
            <person name="Qiu L."/>
        </authorList>
    </citation>
    <scope>NUCLEOTIDE SEQUENCE [LARGE SCALE GENOMIC DNA]</scope>
    <source>
        <strain evidence="2 3">G9</strain>
    </source>
</reference>
<evidence type="ECO:0000313" key="2">
    <source>
        <dbReference type="EMBL" id="QNK00788.1"/>
    </source>
</evidence>
<proteinExistence type="predicted"/>
<keyword evidence="3" id="KW-1185">Reference proteome</keyword>
<feature type="signal peptide" evidence="1">
    <location>
        <begin position="1"/>
        <end position="28"/>
    </location>
</feature>
<dbReference type="Proteomes" id="UP000515873">
    <property type="component" value="Chromosome"/>
</dbReference>
<feature type="chain" id="PRO_5028966894" evidence="1">
    <location>
        <begin position="29"/>
        <end position="250"/>
    </location>
</feature>
<evidence type="ECO:0000256" key="1">
    <source>
        <dbReference type="SAM" id="SignalP"/>
    </source>
</evidence>
<dbReference type="RefSeq" id="WP_187056260.1">
    <property type="nucleotide sequence ID" value="NZ_CP060412.1"/>
</dbReference>
<name>A0A7G8Q1Y0_9GAMM</name>
<sequence length="250" mass="27093">MRIHSRRSVVGLLLACLCGVAAQGWAHAQELQQASYTGTLGPQRIGLILRMDGKQVAPSRYYYFRHLVDIPLTGELRAGTFTLHEQDATMTLHFVGNDSEEGEALDFDNSIGLEGQWTNGKVTLPVRLQGGGLFSAPPAGHWYQSITDEADEVFEARTKGFCAAVAKGDSAQAARYVHFPLRVNHGPGQHEQITDARQLAAEWSRIFTPAYVAGIADASPHSMDIVQGSAMLGNGLVFFSDKGADVLNLP</sequence>
<dbReference type="KEGG" id="dtl:H8F01_17125"/>
<organism evidence="2 3">
    <name type="scientific">Dyella telluris</name>
    <dbReference type="NCBI Taxonomy" id="2763498"/>
    <lineage>
        <taxon>Bacteria</taxon>
        <taxon>Pseudomonadati</taxon>
        <taxon>Pseudomonadota</taxon>
        <taxon>Gammaproteobacteria</taxon>
        <taxon>Lysobacterales</taxon>
        <taxon>Rhodanobacteraceae</taxon>
        <taxon>Dyella</taxon>
    </lineage>
</organism>